<feature type="transmembrane region" description="Helical" evidence="7">
    <location>
        <begin position="16"/>
        <end position="34"/>
    </location>
</feature>
<organism evidence="10 11">
    <name type="scientific">Brachybacterium massiliense</name>
    <dbReference type="NCBI Taxonomy" id="1755098"/>
    <lineage>
        <taxon>Bacteria</taxon>
        <taxon>Bacillati</taxon>
        <taxon>Actinomycetota</taxon>
        <taxon>Actinomycetes</taxon>
        <taxon>Micrococcales</taxon>
        <taxon>Dermabacteraceae</taxon>
        <taxon>Brachybacterium</taxon>
    </lineage>
</organism>
<comment type="similarity">
    <text evidence="2 7">Belongs to the DedA family.</text>
</comment>
<evidence type="ECO:0000256" key="8">
    <source>
        <dbReference type="SAM" id="MobiDB-lite"/>
    </source>
</evidence>
<evidence type="ECO:0000313" key="10">
    <source>
        <dbReference type="EMBL" id="HJG92791.1"/>
    </source>
</evidence>
<dbReference type="InterPro" id="IPR032816">
    <property type="entry name" value="VTT_dom"/>
</dbReference>
<dbReference type="Proteomes" id="UP000742460">
    <property type="component" value="Unassembled WGS sequence"/>
</dbReference>
<evidence type="ECO:0000259" key="9">
    <source>
        <dbReference type="Pfam" id="PF09335"/>
    </source>
</evidence>
<feature type="region of interest" description="Disordered" evidence="8">
    <location>
        <begin position="197"/>
        <end position="228"/>
    </location>
</feature>
<dbReference type="EMBL" id="DYUE01000330">
    <property type="protein sequence ID" value="HJG92791.1"/>
    <property type="molecule type" value="Genomic_DNA"/>
</dbReference>
<dbReference type="GO" id="GO:0005886">
    <property type="term" value="C:plasma membrane"/>
    <property type="evidence" value="ECO:0007669"/>
    <property type="project" value="UniProtKB-SubCell"/>
</dbReference>
<feature type="transmembrane region" description="Helical" evidence="7">
    <location>
        <begin position="138"/>
        <end position="164"/>
    </location>
</feature>
<comment type="caution">
    <text evidence="10">The sequence shown here is derived from an EMBL/GenBank/DDBJ whole genome shotgun (WGS) entry which is preliminary data.</text>
</comment>
<sequence length="228" mass="23632">MDSVLHLAETLMGSPWLYLLVLALVALDGFFPLVPGETVVLAAGAYAVSGSTQAPALLVAAWAGALTGDLISHHLGRGAGPLARWFRRRRWGGAMLGWAERELTDRGGMLLISGRFIPGGRTATTLTSGIVGYPRARFLGFAAIAGLLWSLYSVGIGMLGGLAFRTEPLLGVAVGIGLALLLGGGIEAARVLRRKATRSRSRARSSSVSPRQPPAARVGAPGPARGGT</sequence>
<dbReference type="InterPro" id="IPR032818">
    <property type="entry name" value="DedA-like"/>
</dbReference>
<evidence type="ECO:0000256" key="2">
    <source>
        <dbReference type="ARBA" id="ARBA00010792"/>
    </source>
</evidence>
<comment type="caution">
    <text evidence="7">Lacks conserved residue(s) required for the propagation of feature annotation.</text>
</comment>
<keyword evidence="5 7" id="KW-1133">Transmembrane helix</keyword>
<feature type="domain" description="VTT" evidence="9">
    <location>
        <begin position="34"/>
        <end position="157"/>
    </location>
</feature>
<dbReference type="AlphaFoldDB" id="A0A921MZ90"/>
<evidence type="ECO:0000256" key="3">
    <source>
        <dbReference type="ARBA" id="ARBA00022475"/>
    </source>
</evidence>
<name>A0A921MZ90_9MICO</name>
<evidence type="ECO:0000256" key="1">
    <source>
        <dbReference type="ARBA" id="ARBA00004651"/>
    </source>
</evidence>
<evidence type="ECO:0000256" key="6">
    <source>
        <dbReference type="ARBA" id="ARBA00023136"/>
    </source>
</evidence>
<keyword evidence="3 7" id="KW-1003">Cell membrane</keyword>
<dbReference type="Pfam" id="PF09335">
    <property type="entry name" value="VTT_dom"/>
    <property type="match status" value="1"/>
</dbReference>
<comment type="subcellular location">
    <subcellularLocation>
        <location evidence="1 7">Cell membrane</location>
        <topology evidence="1 7">Multi-pass membrane protein</topology>
    </subcellularLocation>
</comment>
<reference evidence="10" key="1">
    <citation type="journal article" date="2021" name="PeerJ">
        <title>Extensive microbial diversity within the chicken gut microbiome revealed by metagenomics and culture.</title>
        <authorList>
            <person name="Gilroy R."/>
            <person name="Ravi A."/>
            <person name="Getino M."/>
            <person name="Pursley I."/>
            <person name="Horton D.L."/>
            <person name="Alikhan N.F."/>
            <person name="Baker D."/>
            <person name="Gharbi K."/>
            <person name="Hall N."/>
            <person name="Watson M."/>
            <person name="Adriaenssens E.M."/>
            <person name="Foster-Nyarko E."/>
            <person name="Jarju S."/>
            <person name="Secka A."/>
            <person name="Antonio M."/>
            <person name="Oren A."/>
            <person name="Chaudhuri R.R."/>
            <person name="La Ragione R."/>
            <person name="Hildebrand F."/>
            <person name="Pallen M.J."/>
        </authorList>
    </citation>
    <scope>NUCLEOTIDE SEQUENCE</scope>
    <source>
        <strain evidence="10">ChiGjej5B5-22894</strain>
    </source>
</reference>
<gene>
    <name evidence="10" type="ORF">K8V81_13820</name>
</gene>
<keyword evidence="6 7" id="KW-0472">Membrane</keyword>
<keyword evidence="4 7" id="KW-0812">Transmembrane</keyword>
<feature type="transmembrane region" description="Helical" evidence="7">
    <location>
        <begin position="170"/>
        <end position="192"/>
    </location>
</feature>
<proteinExistence type="inferred from homology"/>
<protein>
    <submittedName>
        <fullName evidence="10">VTT domain-containing protein</fullName>
    </submittedName>
</protein>
<evidence type="ECO:0000256" key="4">
    <source>
        <dbReference type="ARBA" id="ARBA00022692"/>
    </source>
</evidence>
<feature type="compositionally biased region" description="Low complexity" evidence="8">
    <location>
        <begin position="204"/>
        <end position="228"/>
    </location>
</feature>
<dbReference type="PANTHER" id="PTHR30353">
    <property type="entry name" value="INNER MEMBRANE PROTEIN DEDA-RELATED"/>
    <property type="match status" value="1"/>
</dbReference>
<evidence type="ECO:0000256" key="5">
    <source>
        <dbReference type="ARBA" id="ARBA00022989"/>
    </source>
</evidence>
<evidence type="ECO:0000313" key="11">
    <source>
        <dbReference type="Proteomes" id="UP000742460"/>
    </source>
</evidence>
<reference evidence="10" key="2">
    <citation type="submission" date="2021-09" db="EMBL/GenBank/DDBJ databases">
        <authorList>
            <person name="Gilroy R."/>
        </authorList>
    </citation>
    <scope>NUCLEOTIDE SEQUENCE</scope>
    <source>
        <strain evidence="10">ChiGjej5B5-22894</strain>
    </source>
</reference>
<dbReference type="PANTHER" id="PTHR30353:SF0">
    <property type="entry name" value="TRANSMEMBRANE PROTEIN"/>
    <property type="match status" value="1"/>
</dbReference>
<accession>A0A921MZ90</accession>
<evidence type="ECO:0000256" key="7">
    <source>
        <dbReference type="RuleBase" id="RU367016"/>
    </source>
</evidence>